<protein>
    <recommendedName>
        <fullName evidence="4">Sodium transport system permease protein</fullName>
    </recommendedName>
</protein>
<dbReference type="Proteomes" id="UP000236497">
    <property type="component" value="Unassembled WGS sequence"/>
</dbReference>
<dbReference type="PANTHER" id="PTHR43471:SF3">
    <property type="entry name" value="ABC TRANSPORTER PERMEASE PROTEIN NATB"/>
    <property type="match status" value="1"/>
</dbReference>
<feature type="transmembrane region" description="Helical" evidence="1">
    <location>
        <begin position="240"/>
        <end position="268"/>
    </location>
</feature>
<dbReference type="GO" id="GO:0140359">
    <property type="term" value="F:ABC-type transporter activity"/>
    <property type="evidence" value="ECO:0007669"/>
    <property type="project" value="InterPro"/>
</dbReference>
<feature type="transmembrane region" description="Helical" evidence="1">
    <location>
        <begin position="319"/>
        <end position="339"/>
    </location>
</feature>
<name>A0A0H5SKN8_HERHM</name>
<dbReference type="GO" id="GO:0005886">
    <property type="term" value="C:plasma membrane"/>
    <property type="evidence" value="ECO:0007669"/>
    <property type="project" value="UniProtKB-SubCell"/>
</dbReference>
<evidence type="ECO:0000256" key="1">
    <source>
        <dbReference type="SAM" id="Phobius"/>
    </source>
</evidence>
<dbReference type="Pfam" id="PF12679">
    <property type="entry name" value="ABC2_membrane_2"/>
    <property type="match status" value="1"/>
</dbReference>
<organism evidence="2 3">
    <name type="scientific">Herbinix hemicellulosilytica</name>
    <dbReference type="NCBI Taxonomy" id="1564487"/>
    <lineage>
        <taxon>Bacteria</taxon>
        <taxon>Bacillati</taxon>
        <taxon>Bacillota</taxon>
        <taxon>Clostridia</taxon>
        <taxon>Lachnospirales</taxon>
        <taxon>Lachnospiraceae</taxon>
        <taxon>Herbinix</taxon>
    </lineage>
</organism>
<feature type="transmembrane region" description="Helical" evidence="1">
    <location>
        <begin position="372"/>
        <end position="393"/>
    </location>
</feature>
<proteinExistence type="predicted"/>
<reference evidence="2 3" key="1">
    <citation type="submission" date="2015-06" db="EMBL/GenBank/DDBJ databases">
        <authorList>
            <person name="Wibberg Daniel"/>
        </authorList>
    </citation>
    <scope>NUCLEOTIDE SEQUENCE [LARGE SCALE GENOMIC DNA]</scope>
    <source>
        <strain evidence="2 3">T3/55T</strain>
    </source>
</reference>
<dbReference type="RefSeq" id="WP_103203449.1">
    <property type="nucleotide sequence ID" value="NZ_CVTD020000024.1"/>
</dbReference>
<keyword evidence="3" id="KW-1185">Reference proteome</keyword>
<keyword evidence="1" id="KW-0472">Membrane</keyword>
<feature type="transmembrane region" description="Helical" evidence="1">
    <location>
        <begin position="288"/>
        <end position="312"/>
    </location>
</feature>
<accession>A0A0H5SKN8</accession>
<dbReference type="OrthoDB" id="5486437at2"/>
<feature type="transmembrane region" description="Helical" evidence="1">
    <location>
        <begin position="21"/>
        <end position="40"/>
    </location>
</feature>
<feature type="transmembrane region" description="Helical" evidence="1">
    <location>
        <begin position="196"/>
        <end position="219"/>
    </location>
</feature>
<keyword evidence="1" id="KW-1133">Transmembrane helix</keyword>
<dbReference type="Gene3D" id="3.40.1710.10">
    <property type="entry name" value="abc type-2 transporter like domain"/>
    <property type="match status" value="1"/>
</dbReference>
<evidence type="ECO:0000313" key="2">
    <source>
        <dbReference type="EMBL" id="CRZ35361.1"/>
    </source>
</evidence>
<evidence type="ECO:0000313" key="3">
    <source>
        <dbReference type="Proteomes" id="UP000236497"/>
    </source>
</evidence>
<keyword evidence="1" id="KW-0812">Transmembrane</keyword>
<sequence length="405" mass="44867">MIGIKNIIKKELTRVFTDRKMIISLFILPGVLIMVMYSIMGRLISNMEQDIKEHIPTVYIQNAPEDLADVINYVNFEGNITYMNSSDNTNAIRDGILAGDIDLLVVFDEGFKETIDNYKNVGDPIPEVKTFYNPSEDYSSAARSNFVASVLNTYQQMLLEQRLGNIEQLQVFYIDRQPESSVIVDEDRASGKYLSMLLPFLINIMLFQSAMGLGMDAITGEKERGTLASMLLSPIKRREIVFGKLTSLGILTGLSAIIYVISVVIGLKNLSQGAMGGMTSIKFTPVEIIQLLLILIILVYLYVSLVSLVAVYARTQKEAGTYVTPLYILVMLGSIMTMFNAGGDKGLQYFAIPVYNGTVAIQKLLLGELTMVQFGITVGSLAVVALVIISFIVKAFNDERVMFNA</sequence>
<gene>
    <name evidence="2" type="ORF">HHT355_2164</name>
</gene>
<dbReference type="EMBL" id="CVTD020000024">
    <property type="protein sequence ID" value="CRZ35361.1"/>
    <property type="molecule type" value="Genomic_DNA"/>
</dbReference>
<dbReference type="AlphaFoldDB" id="A0A0H5SKN8"/>
<dbReference type="PANTHER" id="PTHR43471">
    <property type="entry name" value="ABC TRANSPORTER PERMEASE"/>
    <property type="match status" value="1"/>
</dbReference>
<evidence type="ECO:0008006" key="4">
    <source>
        <dbReference type="Google" id="ProtNLM"/>
    </source>
</evidence>